<dbReference type="GO" id="GO:0046933">
    <property type="term" value="F:proton-transporting ATP synthase activity, rotational mechanism"/>
    <property type="evidence" value="ECO:0007669"/>
    <property type="project" value="UniProtKB-UniRule"/>
</dbReference>
<dbReference type="Proteomes" id="UP000289862">
    <property type="component" value="Chromosome"/>
</dbReference>
<dbReference type="SUPFAM" id="SSF47928">
    <property type="entry name" value="N-terminal domain of the delta subunit of the F1F0-ATP synthase"/>
    <property type="match status" value="1"/>
</dbReference>
<keyword evidence="8" id="KW-0378">Hydrolase</keyword>
<protein>
    <recommendedName>
        <fullName evidence="7">ATP synthase subunit delta</fullName>
    </recommendedName>
    <alternativeName>
        <fullName evidence="7">ATP synthase F(1) sector subunit delta</fullName>
    </alternativeName>
    <alternativeName>
        <fullName evidence="7">F-type ATPase subunit delta</fullName>
        <shortName evidence="7">F-ATPase subunit delta</shortName>
    </alternativeName>
</protein>
<name>A0A449AZ75_9BACT</name>
<keyword evidence="4 7" id="KW-0406">Ion transport</keyword>
<keyword evidence="9" id="KW-1185">Reference proteome</keyword>
<evidence type="ECO:0000256" key="2">
    <source>
        <dbReference type="ARBA" id="ARBA00022448"/>
    </source>
</evidence>
<gene>
    <name evidence="7 8" type="primary">atpH</name>
    <name evidence="8" type="ORF">NCTC10186_00322</name>
</gene>
<dbReference type="Pfam" id="PF00213">
    <property type="entry name" value="OSCP"/>
    <property type="match status" value="1"/>
</dbReference>
<evidence type="ECO:0000256" key="1">
    <source>
        <dbReference type="ARBA" id="ARBA00004370"/>
    </source>
</evidence>
<sequence>MYIKRNIAAYSVAIFDLVQEEHAIQAIQPEFEELLEVLKKHPELVDYLANDLIPEKERLETIKLVFQDFHWIIRNTIEIVFQRRMIQYLRKILIEYLKLANKELKIRFVRVVSAFPLSEDQLEAIKLKLQKESRRTIELKHDVDPTLISGIRIESRTEILEMNIKHDLDTIQKIILKDNKKKGN</sequence>
<dbReference type="InterPro" id="IPR026015">
    <property type="entry name" value="ATP_synth_OSCP/delta_N_sf"/>
</dbReference>
<comment type="function">
    <text evidence="7">F(1)F(0) ATP synthase produces ATP from ADP in the presence of a proton or sodium gradient. F-type ATPases consist of two structural domains, F(1) containing the extramembraneous catalytic core and F(0) containing the membrane proton channel, linked together by a central stalk and a peripheral stalk. During catalysis, ATP synthesis in the catalytic domain of F(1) is coupled via a rotary mechanism of the central stalk subunits to proton translocation.</text>
</comment>
<keyword evidence="2 7" id="KW-0813">Transport</keyword>
<keyword evidence="3 7" id="KW-0375">Hydrogen ion transport</keyword>
<organism evidence="8 9">
    <name type="scientific">Mycoplasmopsis gallopavonis</name>
    <dbReference type="NCBI Taxonomy" id="76629"/>
    <lineage>
        <taxon>Bacteria</taxon>
        <taxon>Bacillati</taxon>
        <taxon>Mycoplasmatota</taxon>
        <taxon>Mycoplasmoidales</taxon>
        <taxon>Metamycoplasmataceae</taxon>
        <taxon>Mycoplasmopsis</taxon>
    </lineage>
</organism>
<keyword evidence="5 7" id="KW-0472">Membrane</keyword>
<dbReference type="EMBL" id="LR215031">
    <property type="protein sequence ID" value="VEU72849.1"/>
    <property type="molecule type" value="Genomic_DNA"/>
</dbReference>
<evidence type="ECO:0000256" key="6">
    <source>
        <dbReference type="ARBA" id="ARBA00023310"/>
    </source>
</evidence>
<reference evidence="8 9" key="1">
    <citation type="submission" date="2019-01" db="EMBL/GenBank/DDBJ databases">
        <authorList>
            <consortium name="Pathogen Informatics"/>
        </authorList>
    </citation>
    <scope>NUCLEOTIDE SEQUENCE [LARGE SCALE GENOMIC DNA]</scope>
    <source>
        <strain evidence="8 9">NCTC10186</strain>
    </source>
</reference>
<evidence type="ECO:0000256" key="3">
    <source>
        <dbReference type="ARBA" id="ARBA00022781"/>
    </source>
</evidence>
<dbReference type="Gene3D" id="1.10.520.20">
    <property type="entry name" value="N-terminal domain of the delta subunit of the F1F0-ATP synthase"/>
    <property type="match status" value="1"/>
</dbReference>
<dbReference type="OrthoDB" id="400380at2"/>
<dbReference type="RefSeq" id="WP_119572040.1">
    <property type="nucleotide sequence ID" value="NZ_LR215031.1"/>
</dbReference>
<keyword evidence="7" id="KW-0139">CF(1)</keyword>
<evidence type="ECO:0000313" key="9">
    <source>
        <dbReference type="Proteomes" id="UP000289862"/>
    </source>
</evidence>
<comment type="similarity">
    <text evidence="7">Belongs to the ATPase delta chain family.</text>
</comment>
<dbReference type="KEGG" id="mgal:NCTC10186_00322"/>
<keyword evidence="7" id="KW-1003">Cell membrane</keyword>
<dbReference type="GO" id="GO:0005886">
    <property type="term" value="C:plasma membrane"/>
    <property type="evidence" value="ECO:0007669"/>
    <property type="project" value="UniProtKB-SubCell"/>
</dbReference>
<comment type="subcellular location">
    <subcellularLocation>
        <location evidence="7">Cell membrane</location>
        <topology evidence="7">Peripheral membrane protein</topology>
    </subcellularLocation>
    <subcellularLocation>
        <location evidence="1">Membrane</location>
    </subcellularLocation>
</comment>
<dbReference type="PANTHER" id="PTHR11910">
    <property type="entry name" value="ATP SYNTHASE DELTA CHAIN"/>
    <property type="match status" value="1"/>
</dbReference>
<accession>A0A449AZ75</accession>
<evidence type="ECO:0000256" key="4">
    <source>
        <dbReference type="ARBA" id="ARBA00023065"/>
    </source>
</evidence>
<comment type="function">
    <text evidence="7">This protein is part of the stalk that links CF(0) to CF(1). It either transmits conformational changes from CF(0) to CF(1) or is implicated in proton conduction.</text>
</comment>
<evidence type="ECO:0000313" key="8">
    <source>
        <dbReference type="EMBL" id="VEU72849.1"/>
    </source>
</evidence>
<dbReference type="NCBIfam" id="TIGR01145">
    <property type="entry name" value="ATP_synt_delta"/>
    <property type="match status" value="1"/>
</dbReference>
<dbReference type="PRINTS" id="PR00125">
    <property type="entry name" value="ATPASEDELTA"/>
</dbReference>
<dbReference type="InterPro" id="IPR000711">
    <property type="entry name" value="ATPase_OSCP/dsu"/>
</dbReference>
<proteinExistence type="inferred from homology"/>
<dbReference type="HAMAP" id="MF_01416">
    <property type="entry name" value="ATP_synth_delta_bact"/>
    <property type="match status" value="1"/>
</dbReference>
<keyword evidence="6 7" id="KW-0066">ATP synthesis</keyword>
<evidence type="ECO:0000256" key="5">
    <source>
        <dbReference type="ARBA" id="ARBA00023136"/>
    </source>
</evidence>
<dbReference type="GO" id="GO:0045259">
    <property type="term" value="C:proton-transporting ATP synthase complex"/>
    <property type="evidence" value="ECO:0007669"/>
    <property type="project" value="UniProtKB-KW"/>
</dbReference>
<dbReference type="GO" id="GO:0016787">
    <property type="term" value="F:hydrolase activity"/>
    <property type="evidence" value="ECO:0007669"/>
    <property type="project" value="UniProtKB-KW"/>
</dbReference>
<dbReference type="AlphaFoldDB" id="A0A449AZ75"/>
<evidence type="ECO:0000256" key="7">
    <source>
        <dbReference type="HAMAP-Rule" id="MF_01416"/>
    </source>
</evidence>